<dbReference type="SMART" id="SM00267">
    <property type="entry name" value="GGDEF"/>
    <property type="match status" value="1"/>
</dbReference>
<dbReference type="PROSITE" id="PS50110">
    <property type="entry name" value="RESPONSE_REGULATORY"/>
    <property type="match status" value="1"/>
</dbReference>
<dbReference type="CDD" id="cd17534">
    <property type="entry name" value="REC_DC-like"/>
    <property type="match status" value="1"/>
</dbReference>
<dbReference type="SMART" id="SM00091">
    <property type="entry name" value="PAS"/>
    <property type="match status" value="1"/>
</dbReference>
<reference evidence="6 7" key="1">
    <citation type="submission" date="2022-03" db="EMBL/GenBank/DDBJ databases">
        <authorList>
            <person name="Koch H."/>
        </authorList>
    </citation>
    <scope>NUCLEOTIDE SEQUENCE [LARGE SCALE GENOMIC DNA]</scope>
    <source>
        <strain evidence="6 7">G1</strain>
    </source>
</reference>
<dbReference type="SUPFAM" id="SSF55073">
    <property type="entry name" value="Nucleotide cyclase"/>
    <property type="match status" value="1"/>
</dbReference>
<gene>
    <name evidence="6" type="ORF">GEAMG1_1536</name>
</gene>
<evidence type="ECO:0000259" key="5">
    <source>
        <dbReference type="PROSITE" id="PS50887"/>
    </source>
</evidence>
<dbReference type="InterPro" id="IPR013656">
    <property type="entry name" value="PAS_4"/>
</dbReference>
<dbReference type="Gene3D" id="3.30.70.270">
    <property type="match status" value="1"/>
</dbReference>
<feature type="domain" description="GGDEF" evidence="5">
    <location>
        <begin position="317"/>
        <end position="450"/>
    </location>
</feature>
<evidence type="ECO:0000256" key="1">
    <source>
        <dbReference type="PROSITE-ProRule" id="PRU00169"/>
    </source>
</evidence>
<dbReference type="InterPro" id="IPR001789">
    <property type="entry name" value="Sig_transdc_resp-reg_receiver"/>
</dbReference>
<name>A0ABM9D9U8_9BACT</name>
<dbReference type="Pfam" id="PF00990">
    <property type="entry name" value="GGDEF"/>
    <property type="match status" value="1"/>
</dbReference>
<dbReference type="InterPro" id="IPR029787">
    <property type="entry name" value="Nucleotide_cyclase"/>
</dbReference>
<evidence type="ECO:0000259" key="3">
    <source>
        <dbReference type="PROSITE" id="PS50110"/>
    </source>
</evidence>
<dbReference type="PANTHER" id="PTHR44757">
    <property type="entry name" value="DIGUANYLATE CYCLASE DGCP"/>
    <property type="match status" value="1"/>
</dbReference>
<accession>A0ABM9D9U8</accession>
<dbReference type="Gene3D" id="3.30.450.20">
    <property type="entry name" value="PAS domain"/>
    <property type="match status" value="1"/>
</dbReference>
<evidence type="ECO:0000259" key="4">
    <source>
        <dbReference type="PROSITE" id="PS50112"/>
    </source>
</evidence>
<feature type="domain" description="PAS" evidence="4">
    <location>
        <begin position="133"/>
        <end position="204"/>
    </location>
</feature>
<dbReference type="NCBIfam" id="TIGR00254">
    <property type="entry name" value="GGDEF"/>
    <property type="match status" value="1"/>
</dbReference>
<dbReference type="CDD" id="cd01949">
    <property type="entry name" value="GGDEF"/>
    <property type="match status" value="1"/>
</dbReference>
<dbReference type="CDD" id="cd00130">
    <property type="entry name" value="PAS"/>
    <property type="match status" value="1"/>
</dbReference>
<keyword evidence="7" id="KW-1185">Reference proteome</keyword>
<dbReference type="Gene3D" id="3.40.50.2300">
    <property type="match status" value="1"/>
</dbReference>
<feature type="modified residue" description="4-aspartylphosphate" evidence="1">
    <location>
        <position position="56"/>
    </location>
</feature>
<dbReference type="NCBIfam" id="TIGR00229">
    <property type="entry name" value="sensory_box"/>
    <property type="match status" value="1"/>
</dbReference>
<dbReference type="InterPro" id="IPR011006">
    <property type="entry name" value="CheY-like_superfamily"/>
</dbReference>
<dbReference type="Pfam" id="PF08448">
    <property type="entry name" value="PAS_4"/>
    <property type="match status" value="1"/>
</dbReference>
<dbReference type="SUPFAM" id="SSF52172">
    <property type="entry name" value="CheY-like"/>
    <property type="match status" value="1"/>
</dbReference>
<evidence type="ECO:0000313" key="7">
    <source>
        <dbReference type="Proteomes" id="UP001295463"/>
    </source>
</evidence>
<dbReference type="PROSITE" id="PS50112">
    <property type="entry name" value="PAS"/>
    <property type="match status" value="1"/>
</dbReference>
<dbReference type="EMBL" id="OW150024">
    <property type="protein sequence ID" value="CAH2031366.1"/>
    <property type="molecule type" value="Genomic_DNA"/>
</dbReference>
<dbReference type="InterPro" id="IPR000014">
    <property type="entry name" value="PAS"/>
</dbReference>
<evidence type="ECO:0000313" key="6">
    <source>
        <dbReference type="EMBL" id="CAH2031366.1"/>
    </source>
</evidence>
<organism evidence="6 7">
    <name type="scientific">Trichlorobacter ammonificans</name>
    <dbReference type="NCBI Taxonomy" id="2916410"/>
    <lineage>
        <taxon>Bacteria</taxon>
        <taxon>Pseudomonadati</taxon>
        <taxon>Thermodesulfobacteriota</taxon>
        <taxon>Desulfuromonadia</taxon>
        <taxon>Geobacterales</taxon>
        <taxon>Geobacteraceae</taxon>
        <taxon>Trichlorobacter</taxon>
    </lineage>
</organism>
<proteinExistence type="predicted"/>
<dbReference type="InterPro" id="IPR052155">
    <property type="entry name" value="Biofilm_reg_signaling"/>
</dbReference>
<feature type="coiled-coil region" evidence="2">
    <location>
        <begin position="248"/>
        <end position="279"/>
    </location>
</feature>
<dbReference type="Proteomes" id="UP001295463">
    <property type="component" value="Chromosome"/>
</dbReference>
<dbReference type="Pfam" id="PF00072">
    <property type="entry name" value="Response_reg"/>
    <property type="match status" value="1"/>
</dbReference>
<keyword evidence="2" id="KW-0175">Coiled coil</keyword>
<dbReference type="PROSITE" id="PS50887">
    <property type="entry name" value="GGDEF"/>
    <property type="match status" value="1"/>
</dbReference>
<sequence>MTTYSRILLAEDEKISADYLKQALVQMGYDIAGVVQTGEAAIQVALEEKPDLILMDISLGGKIDGITAAATIRSQTDMPIIYLTANTSDSVFDQAKCTDPYAYLVKPYELYQLKHAIELALFKHRFEKKLKESEIKYRTIFEASDNAMLVIAPDGTIVMVNEEFEHMTGCPKTDVEHRKHWSEYFSEGERNTIEEYLQQALTETGNIHRHFEAVLTDRSGNSRIVYVNIRKFPGTTTCIISMSDISELKAAEHVITSLNNELNDTIKELKHEIVRRERVERQLRHRASHDPLTGLPNRVLLFDRLKQGLAFEARNNKLLAVMILDLDNFKSINDTMGHLSGDLLLKNVAQELQKCMRQYDTVGRIGGDEFVVVVNDVNSIQDIITFAEKIKAVFQKPFNIVGQQTYITTSIGVAVYPLHGSTIETLLKKADMAMYAAKRDGRNTFRFFYDALDAKTDEQAVVKTGRRATHGMDQFFRLFVTDKANATLKEH</sequence>
<dbReference type="SUPFAM" id="SSF55785">
    <property type="entry name" value="PYP-like sensor domain (PAS domain)"/>
    <property type="match status" value="1"/>
</dbReference>
<dbReference type="SMART" id="SM00448">
    <property type="entry name" value="REC"/>
    <property type="match status" value="1"/>
</dbReference>
<protein>
    <submittedName>
        <fullName evidence="6">Response receiver sensor diguanylate cyclase, PAS domain-containing</fullName>
    </submittedName>
</protein>
<dbReference type="InterPro" id="IPR035965">
    <property type="entry name" value="PAS-like_dom_sf"/>
</dbReference>
<evidence type="ECO:0000256" key="2">
    <source>
        <dbReference type="SAM" id="Coils"/>
    </source>
</evidence>
<dbReference type="RefSeq" id="WP_305732195.1">
    <property type="nucleotide sequence ID" value="NZ_OW150024.1"/>
</dbReference>
<keyword evidence="1" id="KW-0597">Phosphoprotein</keyword>
<feature type="domain" description="Response regulatory" evidence="3">
    <location>
        <begin position="6"/>
        <end position="121"/>
    </location>
</feature>
<dbReference type="InterPro" id="IPR043128">
    <property type="entry name" value="Rev_trsase/Diguanyl_cyclase"/>
</dbReference>
<dbReference type="InterPro" id="IPR000160">
    <property type="entry name" value="GGDEF_dom"/>
</dbReference>
<dbReference type="PANTHER" id="PTHR44757:SF2">
    <property type="entry name" value="BIOFILM ARCHITECTURE MAINTENANCE PROTEIN MBAA"/>
    <property type="match status" value="1"/>
</dbReference>